<feature type="transmembrane region" description="Helical" evidence="1">
    <location>
        <begin position="87"/>
        <end position="105"/>
    </location>
</feature>
<evidence type="ECO:0008006" key="4">
    <source>
        <dbReference type="Google" id="ProtNLM"/>
    </source>
</evidence>
<evidence type="ECO:0000313" key="3">
    <source>
        <dbReference type="Proteomes" id="UP001515943"/>
    </source>
</evidence>
<proteinExistence type="predicted"/>
<organism evidence="2 3">
    <name type="scientific">Lentzea indica</name>
    <dbReference type="NCBI Taxonomy" id="2604800"/>
    <lineage>
        <taxon>Bacteria</taxon>
        <taxon>Bacillati</taxon>
        <taxon>Actinomycetota</taxon>
        <taxon>Actinomycetes</taxon>
        <taxon>Pseudonocardiales</taxon>
        <taxon>Pseudonocardiaceae</taxon>
        <taxon>Lentzea</taxon>
    </lineage>
</organism>
<keyword evidence="3" id="KW-1185">Reference proteome</keyword>
<gene>
    <name evidence="2" type="ORF">FXN61_18025</name>
</gene>
<accession>A0ABX1FI08</accession>
<comment type="caution">
    <text evidence="2">The sequence shown here is derived from an EMBL/GenBank/DDBJ whole genome shotgun (WGS) entry which is preliminary data.</text>
</comment>
<feature type="transmembrane region" description="Helical" evidence="1">
    <location>
        <begin position="58"/>
        <end position="80"/>
    </location>
</feature>
<evidence type="ECO:0000313" key="2">
    <source>
        <dbReference type="EMBL" id="NKE58613.1"/>
    </source>
</evidence>
<keyword evidence="1" id="KW-0812">Transmembrane</keyword>
<reference evidence="2 3" key="1">
    <citation type="submission" date="2019-08" db="EMBL/GenBank/DDBJ databases">
        <title>Lentzea from Indian Himalayas.</title>
        <authorList>
            <person name="Mandal S."/>
            <person name="Mallick Gupta A."/>
            <person name="Maiti P.K."/>
            <person name="Sarkar J."/>
            <person name="Mandal S."/>
        </authorList>
    </citation>
    <scope>NUCLEOTIDE SEQUENCE [LARGE SCALE GENOMIC DNA]</scope>
    <source>
        <strain evidence="2 3">PSKA42</strain>
    </source>
</reference>
<feature type="transmembrane region" description="Helical" evidence="1">
    <location>
        <begin position="25"/>
        <end position="46"/>
    </location>
</feature>
<keyword evidence="1" id="KW-1133">Transmembrane helix</keyword>
<name>A0ABX1FI08_9PSEU</name>
<keyword evidence="1" id="KW-0472">Membrane</keyword>
<dbReference type="EMBL" id="VSRL01000059">
    <property type="protein sequence ID" value="NKE58613.1"/>
    <property type="molecule type" value="Genomic_DNA"/>
</dbReference>
<dbReference type="Proteomes" id="UP001515943">
    <property type="component" value="Unassembled WGS sequence"/>
</dbReference>
<feature type="transmembrane region" description="Helical" evidence="1">
    <location>
        <begin position="111"/>
        <end position="130"/>
    </location>
</feature>
<sequence>MTSTEREERSPVTTATPAPPRAVRIAAALTFLQGLGGIALAVALVVRVIQGAPSGGPILGAAGVLAIWFGGAVLASIMLFRGQHGARTPVIVTQLLLLGCAWYAYGPSEQQLLGSLGGIYCVVVLVLLFTNDGRRWAMGYDSAESADVNEGDKAD</sequence>
<protein>
    <recommendedName>
        <fullName evidence="4">Integral membrane protein</fullName>
    </recommendedName>
</protein>
<evidence type="ECO:0000256" key="1">
    <source>
        <dbReference type="SAM" id="Phobius"/>
    </source>
</evidence>